<evidence type="ECO:0000313" key="6">
    <source>
        <dbReference type="Proteomes" id="UP000076580"/>
    </source>
</evidence>
<comment type="catalytic activity">
    <reaction evidence="2">
        <text>L-threonyl-[protein] + ATP = O-phospho-L-threonyl-[protein] + ADP + H(+)</text>
        <dbReference type="Rhea" id="RHEA:46608"/>
        <dbReference type="Rhea" id="RHEA-COMP:11060"/>
        <dbReference type="Rhea" id="RHEA-COMP:11605"/>
        <dbReference type="ChEBI" id="CHEBI:15378"/>
        <dbReference type="ChEBI" id="CHEBI:30013"/>
        <dbReference type="ChEBI" id="CHEBI:30616"/>
        <dbReference type="ChEBI" id="CHEBI:61977"/>
        <dbReference type="ChEBI" id="CHEBI:456216"/>
        <dbReference type="EC" id="2.7.11.1"/>
    </reaction>
</comment>
<feature type="domain" description="Aminoglycoside phosphotransferase" evidence="4">
    <location>
        <begin position="77"/>
        <end position="316"/>
    </location>
</feature>
<keyword evidence="6" id="KW-1185">Reference proteome</keyword>
<dbReference type="Gene3D" id="3.90.1200.10">
    <property type="match status" value="1"/>
</dbReference>
<evidence type="ECO:0000259" key="4">
    <source>
        <dbReference type="Pfam" id="PF01636"/>
    </source>
</evidence>
<dbReference type="PROSITE" id="PS00109">
    <property type="entry name" value="PROTEIN_KINASE_TYR"/>
    <property type="match status" value="1"/>
</dbReference>
<protein>
    <recommendedName>
        <fullName evidence="1">non-specific serine/threonine protein kinase</fullName>
        <ecNumber evidence="1">2.7.11.1</ecNumber>
    </recommendedName>
</protein>
<dbReference type="PANTHER" id="PTHR21310:SF15">
    <property type="entry name" value="AMINOGLYCOSIDE PHOSPHOTRANSFERASE DOMAIN-CONTAINING PROTEIN"/>
    <property type="match status" value="1"/>
</dbReference>
<dbReference type="PANTHER" id="PTHR21310">
    <property type="entry name" value="AMINOGLYCOSIDE PHOSPHOTRANSFERASE-RELATED-RELATED"/>
    <property type="match status" value="1"/>
</dbReference>
<dbReference type="GeneID" id="63716142"/>
<dbReference type="InterPro" id="IPR008266">
    <property type="entry name" value="Tyr_kinase_AS"/>
</dbReference>
<dbReference type="InterPro" id="IPR011009">
    <property type="entry name" value="Kinase-like_dom_sf"/>
</dbReference>
<dbReference type="SUPFAM" id="SSF56112">
    <property type="entry name" value="Protein kinase-like (PK-like)"/>
    <property type="match status" value="1"/>
</dbReference>
<accession>A0A151GHF4</accession>
<dbReference type="InterPro" id="IPR051678">
    <property type="entry name" value="AGP_Transferase"/>
</dbReference>
<evidence type="ECO:0000313" key="5">
    <source>
        <dbReference type="EMBL" id="KYK56499.1"/>
    </source>
</evidence>
<organism evidence="5 6">
    <name type="scientific">Drechmeria coniospora</name>
    <name type="common">Nematophagous fungus</name>
    <name type="synonym">Meria coniospora</name>
    <dbReference type="NCBI Taxonomy" id="98403"/>
    <lineage>
        <taxon>Eukaryota</taxon>
        <taxon>Fungi</taxon>
        <taxon>Dikarya</taxon>
        <taxon>Ascomycota</taxon>
        <taxon>Pezizomycotina</taxon>
        <taxon>Sordariomycetes</taxon>
        <taxon>Hypocreomycetidae</taxon>
        <taxon>Hypocreales</taxon>
        <taxon>Ophiocordycipitaceae</taxon>
        <taxon>Drechmeria</taxon>
    </lineage>
</organism>
<dbReference type="Proteomes" id="UP000076580">
    <property type="component" value="Chromosome 02"/>
</dbReference>
<dbReference type="GO" id="GO:0004674">
    <property type="term" value="F:protein serine/threonine kinase activity"/>
    <property type="evidence" value="ECO:0007669"/>
    <property type="project" value="UniProtKB-EC"/>
</dbReference>
<dbReference type="AlphaFoldDB" id="A0A151GHF4"/>
<comment type="catalytic activity">
    <reaction evidence="3">
        <text>L-seryl-[protein] + ATP = O-phospho-L-seryl-[protein] + ADP + H(+)</text>
        <dbReference type="Rhea" id="RHEA:17989"/>
        <dbReference type="Rhea" id="RHEA-COMP:9863"/>
        <dbReference type="Rhea" id="RHEA-COMP:11604"/>
        <dbReference type="ChEBI" id="CHEBI:15378"/>
        <dbReference type="ChEBI" id="CHEBI:29999"/>
        <dbReference type="ChEBI" id="CHEBI:30616"/>
        <dbReference type="ChEBI" id="CHEBI:83421"/>
        <dbReference type="ChEBI" id="CHEBI:456216"/>
        <dbReference type="EC" id="2.7.11.1"/>
    </reaction>
</comment>
<gene>
    <name evidence="5" type="ORF">DCS_03499</name>
</gene>
<dbReference type="InParanoid" id="A0A151GHF4"/>
<dbReference type="EC" id="2.7.11.1" evidence="1"/>
<evidence type="ECO:0000256" key="2">
    <source>
        <dbReference type="ARBA" id="ARBA00047899"/>
    </source>
</evidence>
<dbReference type="STRING" id="98403.A0A151GHF4"/>
<reference evidence="5 6" key="1">
    <citation type="journal article" date="2016" name="Sci. Rep.">
        <title>Insights into Adaptations to a Near-Obligate Nematode Endoparasitic Lifestyle from the Finished Genome of Drechmeria coniospora.</title>
        <authorList>
            <person name="Zhang L."/>
            <person name="Zhou Z."/>
            <person name="Guo Q."/>
            <person name="Fokkens L."/>
            <person name="Miskei M."/>
            <person name="Pocsi I."/>
            <person name="Zhang W."/>
            <person name="Chen M."/>
            <person name="Wang L."/>
            <person name="Sun Y."/>
            <person name="Donzelli B.G."/>
            <person name="Gibson D.M."/>
            <person name="Nelson D.R."/>
            <person name="Luo J.G."/>
            <person name="Rep M."/>
            <person name="Liu H."/>
            <person name="Yang S."/>
            <person name="Wang J."/>
            <person name="Krasnoff S.B."/>
            <person name="Xu Y."/>
            <person name="Molnar I."/>
            <person name="Lin M."/>
        </authorList>
    </citation>
    <scope>NUCLEOTIDE SEQUENCE [LARGE SCALE GENOMIC DNA]</scope>
    <source>
        <strain evidence="5 6">ARSEF 6962</strain>
    </source>
</reference>
<name>A0A151GHF4_DRECN</name>
<comment type="caution">
    <text evidence="5">The sequence shown here is derived from an EMBL/GenBank/DDBJ whole genome shotgun (WGS) entry which is preliminary data.</text>
</comment>
<dbReference type="InterPro" id="IPR002575">
    <property type="entry name" value="Aminoglycoside_PTrfase"/>
</dbReference>
<sequence length="428" mass="47195">MNVNQEGFDRRLVVVKQILQCFNLKSTQVTPLAYAERCPFPYNNFSFKVDLACPATCASFPGRQPGTSVLPPEGVSTLVVRLSNPLAEGLNNINRVQNEVASLHLARQSFEASGLPPVVPAVYAWAGPTFPDVAGEEGFGWLVGEFKPGADLDTQFPALSMGEKEAVLWQIAEIVSALQRVALPQSVTEFGALTFDENGQLVSGQMPLLKGGPWSSYDQVWTKKLLSQLEDADKSSLLQGWNGRDVRKQINDFLTAGGVTRVLHEVDTTQRVLIHGDLTMNNMLFDNTTKRITALLDFDWACVSHPCDEYLSGLWDIGGGIHDEVQKFQSSIITGDYSSPPSDLSDEELEEWKVSRAWNSAISKARATRPSTIAGVKGIQALQELGNLLCPFSLGNEVMLKRMPDEEKSKKKEDTENQILEWLLKHSA</sequence>
<evidence type="ECO:0000256" key="3">
    <source>
        <dbReference type="ARBA" id="ARBA00048679"/>
    </source>
</evidence>
<dbReference type="EMBL" id="LAYC01000002">
    <property type="protein sequence ID" value="KYK56499.1"/>
    <property type="molecule type" value="Genomic_DNA"/>
</dbReference>
<dbReference type="RefSeq" id="XP_040655851.1">
    <property type="nucleotide sequence ID" value="XM_040800818.1"/>
</dbReference>
<dbReference type="OrthoDB" id="2831558at2759"/>
<proteinExistence type="predicted"/>
<evidence type="ECO:0000256" key="1">
    <source>
        <dbReference type="ARBA" id="ARBA00012513"/>
    </source>
</evidence>
<dbReference type="Pfam" id="PF01636">
    <property type="entry name" value="APH"/>
    <property type="match status" value="1"/>
</dbReference>